<accession>A0A4P7XLG5</accession>
<dbReference type="RefSeq" id="WP_136550762.1">
    <property type="nucleotide sequence ID" value="NZ_CP031094.1"/>
</dbReference>
<keyword evidence="1" id="KW-0614">Plasmid</keyword>
<keyword evidence="2" id="KW-1185">Reference proteome</keyword>
<dbReference type="OrthoDB" id="6626513at2"/>
<proteinExistence type="predicted"/>
<dbReference type="EMBL" id="CP031094">
    <property type="protein sequence ID" value="QCF28089.1"/>
    <property type="molecule type" value="Genomic_DNA"/>
</dbReference>
<reference evidence="1 2" key="1">
    <citation type="submission" date="2018-07" db="EMBL/GenBank/DDBJ databases">
        <title>Marsedoiliclastica nanhaica gen. nov. sp. nov., a novel marine hydrocarbonoclastic bacterium isolated from an in-situ enriched hydrocarbon-degrading consortium in deep-sea sediment.</title>
        <authorList>
            <person name="Dong C."/>
            <person name="Ma T."/>
            <person name="Liu R."/>
            <person name="Shao Z."/>
        </authorList>
    </citation>
    <scope>NUCLEOTIDE SEQUENCE [LARGE SCALE GENOMIC DNA]</scope>
    <source>
        <strain evidence="2">soil36-7</strain>
        <plasmid evidence="1 2">psoil36-7</plasmid>
    </source>
</reference>
<dbReference type="GeneID" id="40106891"/>
<name>A0A4P7XLG5_9ALTE</name>
<protein>
    <submittedName>
        <fullName evidence="1">Uncharacterized protein</fullName>
    </submittedName>
</protein>
<dbReference type="InterPro" id="IPR045809">
    <property type="entry name" value="MobI"/>
</dbReference>
<dbReference type="KEGG" id="hmi:soil367_18625"/>
<dbReference type="AlphaFoldDB" id="A0A4P7XLG5"/>
<evidence type="ECO:0000313" key="1">
    <source>
        <dbReference type="EMBL" id="QCF28089.1"/>
    </source>
</evidence>
<sequence length="164" mass="19065">MAGYDDRWFATQDQILEAQEELIAEEAQDMVDNFWSQIKARKSQNQSEGRIGCRVVHRKGGKIQIIWYEKRWSGPSGAKKLFSVAIARGKRNKYPRQKFSRFTSWEQELAVMFEEDFAHLRAASGAISQQRQSMKKMMIAFRSLGYTDGTHFLDVEEEEEMDDG</sequence>
<organism evidence="1 2">
    <name type="scientific">Hydrocarboniclastica marina</name>
    <dbReference type="NCBI Taxonomy" id="2259620"/>
    <lineage>
        <taxon>Bacteria</taxon>
        <taxon>Pseudomonadati</taxon>
        <taxon>Pseudomonadota</taxon>
        <taxon>Gammaproteobacteria</taxon>
        <taxon>Alteromonadales</taxon>
        <taxon>Alteromonadaceae</taxon>
        <taxon>Hydrocarboniclastica</taxon>
    </lineage>
</organism>
<gene>
    <name evidence="1" type="ORF">soil367_18625</name>
</gene>
<evidence type="ECO:0000313" key="2">
    <source>
        <dbReference type="Proteomes" id="UP000298049"/>
    </source>
</evidence>
<dbReference type="Proteomes" id="UP000298049">
    <property type="component" value="Plasmid psoil36-7"/>
</dbReference>
<geneLocation type="plasmid" evidence="1 2">
    <name>psoil36-7</name>
</geneLocation>
<dbReference type="Pfam" id="PF19456">
    <property type="entry name" value="MobI"/>
    <property type="match status" value="1"/>
</dbReference>